<dbReference type="GO" id="GO:0032153">
    <property type="term" value="C:cell division site"/>
    <property type="evidence" value="ECO:0007669"/>
    <property type="project" value="TreeGrafter"/>
</dbReference>
<sequence>MDLGLSKAKRPDKFDFVLIALLVLMMCTSLLSIAAASGIIGASTSTFYLVKQAAFFIGGFGVIAILHYIGNDSLFDFAKIGYWILMGCLVLCLIGHIYYRFTGAEKFLGFVSTVNGATSWFNFPVLGSFQPSEYMKIVLVIITANVIDEHNKNKSIDSFELDFNLFIKILKWALPPMILIFLQPDTGVCIIIAISIVAMVLCSGIKKEWIIFIGVFLLIAILIFAFLYVYHYDFLGKLVGGPYKLTRFNGWLHPEENVGGDGYHLYMALLAIGSSGLTGHGMGVNLVDIPEAQTDFIFAVIGQSWGLIGTIFIVILCAALDLYLCRIATACENMFEKYIVIGVLGILIYQQFQNIGMVIGLLPITGITLPLISYGGSSIISYMIAFGIIFNASCKSKKHVE</sequence>
<dbReference type="RefSeq" id="WP_163052248.1">
    <property type="nucleotide sequence ID" value="NZ_AP019695.1"/>
</dbReference>
<dbReference type="Proteomes" id="UP000464754">
    <property type="component" value="Chromosome"/>
</dbReference>
<feature type="transmembrane region" description="Helical" evidence="6">
    <location>
        <begin position="372"/>
        <end position="392"/>
    </location>
</feature>
<name>A0A6N4TMD1_9FIRM</name>
<proteinExistence type="predicted"/>
<protein>
    <submittedName>
        <fullName evidence="7">Cell division protein FtsW</fullName>
    </submittedName>
</protein>
<feature type="transmembrane region" description="Helical" evidence="6">
    <location>
        <begin position="80"/>
        <end position="99"/>
    </location>
</feature>
<keyword evidence="2 6" id="KW-0812">Transmembrane</keyword>
<dbReference type="PROSITE" id="PS00428">
    <property type="entry name" value="FTSW_RODA_SPOVE"/>
    <property type="match status" value="1"/>
</dbReference>
<evidence type="ECO:0000313" key="8">
    <source>
        <dbReference type="Proteomes" id="UP000464754"/>
    </source>
</evidence>
<dbReference type="PANTHER" id="PTHR30474:SF1">
    <property type="entry name" value="PEPTIDOGLYCAN GLYCOSYLTRANSFERASE MRDB"/>
    <property type="match status" value="1"/>
</dbReference>
<dbReference type="PANTHER" id="PTHR30474">
    <property type="entry name" value="CELL CYCLE PROTEIN"/>
    <property type="match status" value="1"/>
</dbReference>
<keyword evidence="8" id="KW-1185">Reference proteome</keyword>
<dbReference type="AlphaFoldDB" id="A0A6N4TMD1"/>
<feature type="transmembrane region" description="Helical" evidence="6">
    <location>
        <begin position="178"/>
        <end position="202"/>
    </location>
</feature>
<evidence type="ECO:0000256" key="3">
    <source>
        <dbReference type="ARBA" id="ARBA00022960"/>
    </source>
</evidence>
<evidence type="ECO:0000256" key="1">
    <source>
        <dbReference type="ARBA" id="ARBA00004141"/>
    </source>
</evidence>
<keyword evidence="7" id="KW-0132">Cell division</keyword>
<feature type="transmembrane region" description="Helical" evidence="6">
    <location>
        <begin position="335"/>
        <end position="352"/>
    </location>
</feature>
<reference evidence="8" key="1">
    <citation type="submission" date="2019-05" db="EMBL/GenBank/DDBJ databases">
        <title>Complete genome sequencing of Absiella argi strain JCM 30884.</title>
        <authorList>
            <person name="Sakamoto M."/>
            <person name="Murakami T."/>
            <person name="Mori H."/>
        </authorList>
    </citation>
    <scope>NUCLEOTIDE SEQUENCE [LARGE SCALE GENOMIC DNA]</scope>
    <source>
        <strain evidence="8">JCM 30884</strain>
    </source>
</reference>
<feature type="transmembrane region" description="Helical" evidence="6">
    <location>
        <begin position="296"/>
        <end position="323"/>
    </location>
</feature>
<feature type="transmembrane region" description="Helical" evidence="6">
    <location>
        <begin position="16"/>
        <end position="40"/>
    </location>
</feature>
<keyword evidence="5 6" id="KW-0472">Membrane</keyword>
<evidence type="ECO:0000313" key="7">
    <source>
        <dbReference type="EMBL" id="BBK23232.1"/>
    </source>
</evidence>
<keyword evidence="4 6" id="KW-1133">Transmembrane helix</keyword>
<evidence type="ECO:0000256" key="4">
    <source>
        <dbReference type="ARBA" id="ARBA00022989"/>
    </source>
</evidence>
<dbReference type="InterPro" id="IPR001182">
    <property type="entry name" value="FtsW/RodA"/>
</dbReference>
<keyword evidence="3" id="KW-0133">Cell shape</keyword>
<feature type="transmembrane region" description="Helical" evidence="6">
    <location>
        <begin position="209"/>
        <end position="230"/>
    </location>
</feature>
<gene>
    <name evidence="7" type="primary">ftsW</name>
    <name evidence="7" type="ORF">Aargi30884_21350</name>
</gene>
<dbReference type="GO" id="GO:0008360">
    <property type="term" value="P:regulation of cell shape"/>
    <property type="evidence" value="ECO:0007669"/>
    <property type="project" value="UniProtKB-KW"/>
</dbReference>
<dbReference type="InterPro" id="IPR018365">
    <property type="entry name" value="Cell_cycle_FtsW-rel_CS"/>
</dbReference>
<dbReference type="GO" id="GO:0015648">
    <property type="term" value="F:lipid-linked peptidoglycan transporter activity"/>
    <property type="evidence" value="ECO:0007669"/>
    <property type="project" value="TreeGrafter"/>
</dbReference>
<accession>A0A6N4TMD1</accession>
<dbReference type="GO" id="GO:0051301">
    <property type="term" value="P:cell division"/>
    <property type="evidence" value="ECO:0007669"/>
    <property type="project" value="UniProtKB-KW"/>
</dbReference>
<organism evidence="7 8">
    <name type="scientific">Amedibacterium intestinale</name>
    <dbReference type="NCBI Taxonomy" id="2583452"/>
    <lineage>
        <taxon>Bacteria</taxon>
        <taxon>Bacillati</taxon>
        <taxon>Bacillota</taxon>
        <taxon>Erysipelotrichia</taxon>
        <taxon>Erysipelotrichales</taxon>
        <taxon>Erysipelotrichaceae</taxon>
        <taxon>Amedibacterium</taxon>
    </lineage>
</organism>
<dbReference type="KEGG" id="aarg:Aargi30884_21350"/>
<dbReference type="Pfam" id="PF01098">
    <property type="entry name" value="FTSW_RODA_SPOVE"/>
    <property type="match status" value="1"/>
</dbReference>
<evidence type="ECO:0000256" key="6">
    <source>
        <dbReference type="SAM" id="Phobius"/>
    </source>
</evidence>
<evidence type="ECO:0000256" key="2">
    <source>
        <dbReference type="ARBA" id="ARBA00022692"/>
    </source>
</evidence>
<keyword evidence="7" id="KW-0131">Cell cycle</keyword>
<dbReference type="GO" id="GO:0005886">
    <property type="term" value="C:plasma membrane"/>
    <property type="evidence" value="ECO:0007669"/>
    <property type="project" value="TreeGrafter"/>
</dbReference>
<evidence type="ECO:0000256" key="5">
    <source>
        <dbReference type="ARBA" id="ARBA00023136"/>
    </source>
</evidence>
<comment type="subcellular location">
    <subcellularLocation>
        <location evidence="1">Membrane</location>
        <topology evidence="1">Multi-pass membrane protein</topology>
    </subcellularLocation>
</comment>
<feature type="transmembrane region" description="Helical" evidence="6">
    <location>
        <begin position="46"/>
        <end position="68"/>
    </location>
</feature>
<dbReference type="EMBL" id="AP019695">
    <property type="protein sequence ID" value="BBK23232.1"/>
    <property type="molecule type" value="Genomic_DNA"/>
</dbReference>